<dbReference type="GO" id="GO:0005886">
    <property type="term" value="C:plasma membrane"/>
    <property type="evidence" value="ECO:0007669"/>
    <property type="project" value="UniProtKB-SubCell"/>
</dbReference>
<evidence type="ECO:0000256" key="6">
    <source>
        <dbReference type="ARBA" id="ARBA00023053"/>
    </source>
</evidence>
<evidence type="ECO:0000256" key="11">
    <source>
        <dbReference type="ARBA" id="ARBA00035585"/>
    </source>
</evidence>
<evidence type="ECO:0000256" key="3">
    <source>
        <dbReference type="ARBA" id="ARBA00022519"/>
    </source>
</evidence>
<comment type="subcellular location">
    <subcellularLocation>
        <location evidence="1 12">Cell membrane</location>
        <topology evidence="1 12">Multi-pass membrane protein</topology>
    </subcellularLocation>
</comment>
<dbReference type="AlphaFoldDB" id="A0A271LG72"/>
<comment type="activity regulation">
    <text evidence="12">Na(+) is not transported, but it plays an essential structural role and its presence is essential for fluoride channel function.</text>
</comment>
<keyword evidence="2 12" id="KW-1003">Cell membrane</keyword>
<feature type="transmembrane region" description="Helical" evidence="12">
    <location>
        <begin position="32"/>
        <end position="53"/>
    </location>
</feature>
<feature type="binding site" evidence="12">
    <location>
        <position position="109"/>
    </location>
    <ligand>
        <name>Na(+)</name>
        <dbReference type="ChEBI" id="CHEBI:29101"/>
        <note>structural</note>
    </ligand>
</feature>
<dbReference type="PANTHER" id="PTHR28259">
    <property type="entry name" value="FLUORIDE EXPORT PROTEIN 1-RELATED"/>
    <property type="match status" value="1"/>
</dbReference>
<accession>A0A271LG72</accession>
<dbReference type="GO" id="GO:0046872">
    <property type="term" value="F:metal ion binding"/>
    <property type="evidence" value="ECO:0007669"/>
    <property type="project" value="UniProtKB-KW"/>
</dbReference>
<proteinExistence type="inferred from homology"/>
<evidence type="ECO:0000256" key="12">
    <source>
        <dbReference type="HAMAP-Rule" id="MF_00454"/>
    </source>
</evidence>
<dbReference type="Proteomes" id="UP000216442">
    <property type="component" value="Unassembled WGS sequence"/>
</dbReference>
<keyword evidence="9 12" id="KW-0407">Ion channel</keyword>
<comment type="catalytic activity">
    <reaction evidence="11">
        <text>fluoride(in) = fluoride(out)</text>
        <dbReference type="Rhea" id="RHEA:76159"/>
        <dbReference type="ChEBI" id="CHEBI:17051"/>
    </reaction>
    <physiologicalReaction direction="left-to-right" evidence="11">
        <dbReference type="Rhea" id="RHEA:76160"/>
    </physiologicalReaction>
</comment>
<dbReference type="OrthoDB" id="9806299at2"/>
<keyword evidence="12" id="KW-0479">Metal-binding</keyword>
<feature type="transmembrane region" description="Helical" evidence="12">
    <location>
        <begin position="98"/>
        <end position="119"/>
    </location>
</feature>
<comment type="function">
    <text evidence="12">Fluoride-specific ion channel. Important for reducing fluoride concentration in the cell, thus reducing its toxicity.</text>
</comment>
<keyword evidence="14" id="KW-1185">Reference proteome</keyword>
<evidence type="ECO:0000256" key="8">
    <source>
        <dbReference type="ARBA" id="ARBA00023136"/>
    </source>
</evidence>
<feature type="binding site" evidence="12">
    <location>
        <position position="112"/>
    </location>
    <ligand>
        <name>Na(+)</name>
        <dbReference type="ChEBI" id="CHEBI:29101"/>
        <note>structural</note>
    </ligand>
</feature>
<dbReference type="EMBL" id="NPKJ01000062">
    <property type="protein sequence ID" value="PAQ06857.1"/>
    <property type="molecule type" value="Genomic_DNA"/>
</dbReference>
<comment type="similarity">
    <text evidence="10 12">Belongs to the fluoride channel Fluc/FEX (TC 1.A.43) family.</text>
</comment>
<evidence type="ECO:0000256" key="4">
    <source>
        <dbReference type="ARBA" id="ARBA00022692"/>
    </source>
</evidence>
<dbReference type="GO" id="GO:0140114">
    <property type="term" value="P:cellular detoxification of fluoride"/>
    <property type="evidence" value="ECO:0007669"/>
    <property type="project" value="UniProtKB-UniRule"/>
</dbReference>
<protein>
    <recommendedName>
        <fullName evidence="12">Fluoride-specific ion channel FluC</fullName>
    </recommendedName>
</protein>
<organism evidence="13 14">
    <name type="scientific">Mesorhizobium temperatum</name>
    <dbReference type="NCBI Taxonomy" id="241416"/>
    <lineage>
        <taxon>Bacteria</taxon>
        <taxon>Pseudomonadati</taxon>
        <taxon>Pseudomonadota</taxon>
        <taxon>Alphaproteobacteria</taxon>
        <taxon>Hyphomicrobiales</taxon>
        <taxon>Phyllobacteriaceae</taxon>
        <taxon>Mesorhizobium</taxon>
    </lineage>
</organism>
<evidence type="ECO:0000313" key="14">
    <source>
        <dbReference type="Proteomes" id="UP000216442"/>
    </source>
</evidence>
<name>A0A271LG72_9HYPH</name>
<keyword evidence="8 12" id="KW-0472">Membrane</keyword>
<evidence type="ECO:0000256" key="9">
    <source>
        <dbReference type="ARBA" id="ARBA00023303"/>
    </source>
</evidence>
<keyword evidence="5 12" id="KW-1133">Transmembrane helix</keyword>
<gene>
    <name evidence="12" type="primary">fluC</name>
    <name evidence="12" type="synonym">crcB</name>
    <name evidence="13" type="ORF">CIT26_24050</name>
</gene>
<keyword evidence="6 12" id="KW-0915">Sodium</keyword>
<keyword evidence="3" id="KW-0997">Cell inner membrane</keyword>
<comment type="caution">
    <text evidence="13">The sequence shown here is derived from an EMBL/GenBank/DDBJ whole genome shotgun (WGS) entry which is preliminary data.</text>
</comment>
<evidence type="ECO:0000256" key="7">
    <source>
        <dbReference type="ARBA" id="ARBA00023065"/>
    </source>
</evidence>
<dbReference type="NCBIfam" id="TIGR00494">
    <property type="entry name" value="crcB"/>
    <property type="match status" value="1"/>
</dbReference>
<dbReference type="Pfam" id="PF02537">
    <property type="entry name" value="CRCB"/>
    <property type="match status" value="1"/>
</dbReference>
<evidence type="ECO:0000313" key="13">
    <source>
        <dbReference type="EMBL" id="PAQ06857.1"/>
    </source>
</evidence>
<sequence length="166" mass="17622">MSNPRKLRSGGTDTAAAEHAARLISWRKTNEAVRIYATVAAGSMIGGVLRALASLTSTALWGNGFPFGTLLVNIVGSFLIGFYATLTGPDGRVFASPLQRQFFMTGFCGGLTTFSAFSLETLTLAQSGKLMAAALNIAISVVTWLAAVWLGHILAVRLNRLRGSRQ</sequence>
<evidence type="ECO:0000256" key="1">
    <source>
        <dbReference type="ARBA" id="ARBA00004651"/>
    </source>
</evidence>
<evidence type="ECO:0000256" key="2">
    <source>
        <dbReference type="ARBA" id="ARBA00022475"/>
    </source>
</evidence>
<feature type="transmembrane region" description="Helical" evidence="12">
    <location>
        <begin position="131"/>
        <end position="156"/>
    </location>
</feature>
<dbReference type="InterPro" id="IPR003691">
    <property type="entry name" value="FluC"/>
</dbReference>
<evidence type="ECO:0000256" key="10">
    <source>
        <dbReference type="ARBA" id="ARBA00035120"/>
    </source>
</evidence>
<dbReference type="NCBIfam" id="NF010802">
    <property type="entry name" value="PRK14206.1"/>
    <property type="match status" value="1"/>
</dbReference>
<dbReference type="PANTHER" id="PTHR28259:SF1">
    <property type="entry name" value="FLUORIDE EXPORT PROTEIN 1-RELATED"/>
    <property type="match status" value="1"/>
</dbReference>
<keyword evidence="12" id="KW-0813">Transport</keyword>
<reference evidence="13 14" key="1">
    <citation type="submission" date="2017-08" db="EMBL/GenBank/DDBJ databases">
        <title>Mesorhizobium wenxinae sp. nov., a novel rhizobial species isolated from root nodules of chickpea (Cicer arietinum L.).</title>
        <authorList>
            <person name="Zhang J."/>
        </authorList>
    </citation>
    <scope>NUCLEOTIDE SEQUENCE [LARGE SCALE GENOMIC DNA]</scope>
    <source>
        <strain evidence="13 14">SDW018</strain>
    </source>
</reference>
<dbReference type="HAMAP" id="MF_00454">
    <property type="entry name" value="FluC"/>
    <property type="match status" value="1"/>
</dbReference>
<keyword evidence="4 12" id="KW-0812">Transmembrane</keyword>
<dbReference type="GO" id="GO:0062054">
    <property type="term" value="F:fluoride channel activity"/>
    <property type="evidence" value="ECO:0007669"/>
    <property type="project" value="UniProtKB-UniRule"/>
</dbReference>
<keyword evidence="7 12" id="KW-0406">Ion transport</keyword>
<evidence type="ECO:0000256" key="5">
    <source>
        <dbReference type="ARBA" id="ARBA00022989"/>
    </source>
</evidence>
<feature type="transmembrane region" description="Helical" evidence="12">
    <location>
        <begin position="65"/>
        <end position="86"/>
    </location>
</feature>